<dbReference type="RefSeq" id="WP_163197181.1">
    <property type="nucleotide sequence ID" value="NZ_WHZV01000005.1"/>
</dbReference>
<comment type="caution">
    <text evidence="1">The sequence shown here is derived from an EMBL/GenBank/DDBJ whole genome shotgun (WGS) entry which is preliminary data.</text>
</comment>
<name>A0A6L9SUE2_9BIFI</name>
<sequence length="66" mass="7503">MSKNEVFTRLSADGRKCVTVYDDGPAAYPFNATFYRREFGMWVEAGYGRYCTTLAEAEQYADTVLV</sequence>
<evidence type="ECO:0000313" key="1">
    <source>
        <dbReference type="EMBL" id="NEG55453.1"/>
    </source>
</evidence>
<proteinExistence type="predicted"/>
<evidence type="ECO:0000313" key="2">
    <source>
        <dbReference type="Proteomes" id="UP000483293"/>
    </source>
</evidence>
<protein>
    <submittedName>
        <fullName evidence="1">Uncharacterized protein</fullName>
    </submittedName>
</protein>
<reference evidence="1 2" key="1">
    <citation type="submission" date="2019-10" db="EMBL/GenBank/DDBJ databases">
        <title>Bifidobacterium from non-human primates.</title>
        <authorList>
            <person name="Modesto M."/>
        </authorList>
    </citation>
    <scope>NUCLEOTIDE SEQUENCE [LARGE SCALE GENOMIC DNA]</scope>
    <source>
        <strain evidence="1 2">SMA15</strain>
    </source>
</reference>
<gene>
    <name evidence="1" type="ORF">GFD21_06665</name>
</gene>
<keyword evidence="2" id="KW-1185">Reference proteome</keyword>
<accession>A0A6L9SUE2</accession>
<dbReference type="Proteomes" id="UP000483293">
    <property type="component" value="Unassembled WGS sequence"/>
</dbReference>
<dbReference type="EMBL" id="WHZV01000005">
    <property type="protein sequence ID" value="NEG55453.1"/>
    <property type="molecule type" value="Genomic_DNA"/>
</dbReference>
<dbReference type="AlphaFoldDB" id="A0A6L9SUE2"/>
<organism evidence="1 2">
    <name type="scientific">Bifidobacterium platyrrhinorum</name>
    <dbReference type="NCBI Taxonomy" id="2661628"/>
    <lineage>
        <taxon>Bacteria</taxon>
        <taxon>Bacillati</taxon>
        <taxon>Actinomycetota</taxon>
        <taxon>Actinomycetes</taxon>
        <taxon>Bifidobacteriales</taxon>
        <taxon>Bifidobacteriaceae</taxon>
        <taxon>Bifidobacterium</taxon>
    </lineage>
</organism>